<feature type="transmembrane region" description="Helical" evidence="7">
    <location>
        <begin position="326"/>
        <end position="347"/>
    </location>
</feature>
<keyword evidence="3 7" id="KW-0812">Transmembrane</keyword>
<evidence type="ECO:0000256" key="2">
    <source>
        <dbReference type="ARBA" id="ARBA00022448"/>
    </source>
</evidence>
<dbReference type="PANTHER" id="PTHR43791">
    <property type="entry name" value="PERMEASE-RELATED"/>
    <property type="match status" value="1"/>
</dbReference>
<feature type="transmembrane region" description="Helical" evidence="7">
    <location>
        <begin position="354"/>
        <end position="373"/>
    </location>
</feature>
<feature type="transmembrane region" description="Helical" evidence="7">
    <location>
        <begin position="90"/>
        <end position="108"/>
    </location>
</feature>
<keyword evidence="4 7" id="KW-1133">Transmembrane helix</keyword>
<proteinExistence type="inferred from homology"/>
<dbReference type="PROSITE" id="PS50850">
    <property type="entry name" value="MFS"/>
    <property type="match status" value="1"/>
</dbReference>
<evidence type="ECO:0000313" key="10">
    <source>
        <dbReference type="Proteomes" id="UP000182658"/>
    </source>
</evidence>
<dbReference type="AlphaFoldDB" id="A0A1J7JS45"/>
<gene>
    <name evidence="9" type="ORF">CONLIGDRAFT_699702</name>
</gene>
<feature type="transmembrane region" description="Helical" evidence="7">
    <location>
        <begin position="449"/>
        <end position="469"/>
    </location>
</feature>
<keyword evidence="10" id="KW-1185">Reference proteome</keyword>
<evidence type="ECO:0000256" key="7">
    <source>
        <dbReference type="SAM" id="Phobius"/>
    </source>
</evidence>
<dbReference type="EMBL" id="KV875095">
    <property type="protein sequence ID" value="OIW32808.1"/>
    <property type="molecule type" value="Genomic_DNA"/>
</dbReference>
<evidence type="ECO:0000256" key="5">
    <source>
        <dbReference type="ARBA" id="ARBA00023136"/>
    </source>
</evidence>
<evidence type="ECO:0000256" key="4">
    <source>
        <dbReference type="ARBA" id="ARBA00022989"/>
    </source>
</evidence>
<feature type="domain" description="Major facilitator superfamily (MFS) profile" evidence="8">
    <location>
        <begin position="57"/>
        <end position="473"/>
    </location>
</feature>
<evidence type="ECO:0000256" key="1">
    <source>
        <dbReference type="ARBA" id="ARBA00004141"/>
    </source>
</evidence>
<dbReference type="InParanoid" id="A0A1J7JS45"/>
<feature type="transmembrane region" description="Helical" evidence="7">
    <location>
        <begin position="416"/>
        <end position="437"/>
    </location>
</feature>
<feature type="transmembrane region" description="Helical" evidence="7">
    <location>
        <begin position="222"/>
        <end position="243"/>
    </location>
</feature>
<dbReference type="Gene3D" id="1.20.1250.20">
    <property type="entry name" value="MFS general substrate transporter like domains"/>
    <property type="match status" value="2"/>
</dbReference>
<evidence type="ECO:0000256" key="3">
    <source>
        <dbReference type="ARBA" id="ARBA00022692"/>
    </source>
</evidence>
<keyword evidence="2" id="KW-0813">Transport</keyword>
<dbReference type="FunFam" id="1.20.1250.20:FF:000064">
    <property type="entry name" value="MFS allantoate transporter"/>
    <property type="match status" value="1"/>
</dbReference>
<feature type="transmembrane region" description="Helical" evidence="7">
    <location>
        <begin position="291"/>
        <end position="314"/>
    </location>
</feature>
<dbReference type="FunCoup" id="A0A1J7JS45">
    <property type="interactions" value="123"/>
</dbReference>
<dbReference type="InterPro" id="IPR020846">
    <property type="entry name" value="MFS_dom"/>
</dbReference>
<dbReference type="InterPro" id="IPR011701">
    <property type="entry name" value="MFS"/>
</dbReference>
<evidence type="ECO:0000259" key="8">
    <source>
        <dbReference type="PROSITE" id="PS50850"/>
    </source>
</evidence>
<organism evidence="9 10">
    <name type="scientific">Coniochaeta ligniaria NRRL 30616</name>
    <dbReference type="NCBI Taxonomy" id="1408157"/>
    <lineage>
        <taxon>Eukaryota</taxon>
        <taxon>Fungi</taxon>
        <taxon>Dikarya</taxon>
        <taxon>Ascomycota</taxon>
        <taxon>Pezizomycotina</taxon>
        <taxon>Sordariomycetes</taxon>
        <taxon>Sordariomycetidae</taxon>
        <taxon>Coniochaetales</taxon>
        <taxon>Coniochaetaceae</taxon>
        <taxon>Coniochaeta</taxon>
    </lineage>
</organism>
<dbReference type="GO" id="GO:0016020">
    <property type="term" value="C:membrane"/>
    <property type="evidence" value="ECO:0007669"/>
    <property type="project" value="UniProtKB-SubCell"/>
</dbReference>
<evidence type="ECO:0000313" key="9">
    <source>
        <dbReference type="EMBL" id="OIW32808.1"/>
    </source>
</evidence>
<dbReference type="GO" id="GO:0022857">
    <property type="term" value="F:transmembrane transporter activity"/>
    <property type="evidence" value="ECO:0007669"/>
    <property type="project" value="InterPro"/>
</dbReference>
<dbReference type="InterPro" id="IPR036259">
    <property type="entry name" value="MFS_trans_sf"/>
</dbReference>
<keyword evidence="5 7" id="KW-0472">Membrane</keyword>
<accession>A0A1J7JS45</accession>
<dbReference type="OrthoDB" id="6730379at2759"/>
<comment type="similarity">
    <text evidence="6">Belongs to the major facilitator superfamily. Allantoate permease family.</text>
</comment>
<protein>
    <submittedName>
        <fullName evidence="9">Major facilitator superfamily transporter</fullName>
    </submittedName>
</protein>
<sequence length="507" mass="55755">MTDKKRAIATEQLPSDFEKGTVHIPAADSALTFLRNEAGETVDVDENKLVRKIDFMIIPLMWCAYFLQYLDKASTSCANVMGLQADTHTTPDQFSYLALAFYCSYLVCEIPQGYLMQRFPTAKYLGVQIILWGVCVTMNCACKSFPALVAVRVLLGCFESAVAPALILITGMWATDLYKYKKAEQPTRMGLWYLGTGTGTIVGALSSYGFQHYVGTTFKTWQIMFLMWGLITIAVGILIVIFLPDNPMTSRLSHDEKIFAIERLRNNRTGIENKTFKVYQMVECLRDPHTWMISLITVSSSVTNGAVSSFQATIIKGLGYDSRQSALLSIPGGAVNVVSILSATYVAGRTNSRGLNIICLIAPAIIGGALMAFVPKSHGPAGPLIGNYMTNTIGAALPLLYAWVAANFAGHTKKVTINAILLMSFCLGNIIGPLTFTGSTAPVYTPAKIAIMATGAVAIASTVLMLWKYRNENRRRDRHDVNDRGHVVDSEFMDLTDRQNPEFRYSL</sequence>
<dbReference type="Proteomes" id="UP000182658">
    <property type="component" value="Unassembled WGS sequence"/>
</dbReference>
<dbReference type="Pfam" id="PF07690">
    <property type="entry name" value="MFS_1"/>
    <property type="match status" value="1"/>
</dbReference>
<feature type="transmembrane region" description="Helical" evidence="7">
    <location>
        <begin position="385"/>
        <end position="404"/>
    </location>
</feature>
<name>A0A1J7JS45_9PEZI</name>
<evidence type="ECO:0000256" key="6">
    <source>
        <dbReference type="ARBA" id="ARBA00037968"/>
    </source>
</evidence>
<reference evidence="9 10" key="1">
    <citation type="submission" date="2016-10" db="EMBL/GenBank/DDBJ databases">
        <title>Draft genome sequence of Coniochaeta ligniaria NRRL30616, a lignocellulolytic fungus for bioabatement of inhibitors in plant biomass hydrolysates.</title>
        <authorList>
            <consortium name="DOE Joint Genome Institute"/>
            <person name="Jimenez D.J."/>
            <person name="Hector R.E."/>
            <person name="Riley R."/>
            <person name="Sun H."/>
            <person name="Grigoriev I.V."/>
            <person name="Van Elsas J.D."/>
            <person name="Nichols N.N."/>
        </authorList>
    </citation>
    <scope>NUCLEOTIDE SEQUENCE [LARGE SCALE GENOMIC DNA]</scope>
    <source>
        <strain evidence="9 10">NRRL 30616</strain>
    </source>
</reference>
<dbReference type="SUPFAM" id="SSF103473">
    <property type="entry name" value="MFS general substrate transporter"/>
    <property type="match status" value="1"/>
</dbReference>
<comment type="subcellular location">
    <subcellularLocation>
        <location evidence="1">Membrane</location>
        <topology evidence="1">Multi-pass membrane protein</topology>
    </subcellularLocation>
</comment>
<dbReference type="PANTHER" id="PTHR43791:SF40">
    <property type="entry name" value="THIAMINE PATHWAY TRANSPORTER THI73"/>
    <property type="match status" value="1"/>
</dbReference>
<feature type="transmembrane region" description="Helical" evidence="7">
    <location>
        <begin position="190"/>
        <end position="210"/>
    </location>
</feature>